<dbReference type="AlphaFoldDB" id="A0A1I3N476"/>
<dbReference type="RefSeq" id="WP_092779841.1">
    <property type="nucleotide sequence ID" value="NZ_FORA01000002.1"/>
</dbReference>
<proteinExistence type="predicted"/>
<organism evidence="1 2">
    <name type="scientific">Jannaschia pohangensis</name>
    <dbReference type="NCBI Taxonomy" id="390807"/>
    <lineage>
        <taxon>Bacteria</taxon>
        <taxon>Pseudomonadati</taxon>
        <taxon>Pseudomonadota</taxon>
        <taxon>Alphaproteobacteria</taxon>
        <taxon>Rhodobacterales</taxon>
        <taxon>Roseobacteraceae</taxon>
        <taxon>Jannaschia</taxon>
    </lineage>
</organism>
<name>A0A1I3N476_9RHOB</name>
<accession>A0A1I3N476</accession>
<keyword evidence="2" id="KW-1185">Reference proteome</keyword>
<dbReference type="EMBL" id="FORA01000002">
    <property type="protein sequence ID" value="SFJ03656.1"/>
    <property type="molecule type" value="Genomic_DNA"/>
</dbReference>
<gene>
    <name evidence="1" type="ORF">SAMN04488095_2040</name>
</gene>
<evidence type="ECO:0000313" key="2">
    <source>
        <dbReference type="Proteomes" id="UP000199110"/>
    </source>
</evidence>
<dbReference type="Proteomes" id="UP000199110">
    <property type="component" value="Unassembled WGS sequence"/>
</dbReference>
<evidence type="ECO:0000313" key="1">
    <source>
        <dbReference type="EMBL" id="SFJ03656.1"/>
    </source>
</evidence>
<protein>
    <submittedName>
        <fullName evidence="1">Uncharacterized protein</fullName>
    </submittedName>
</protein>
<dbReference type="OrthoDB" id="7202559at2"/>
<dbReference type="STRING" id="390807.SAMN04488095_2040"/>
<reference evidence="1 2" key="1">
    <citation type="submission" date="2016-10" db="EMBL/GenBank/DDBJ databases">
        <authorList>
            <person name="de Groot N.N."/>
        </authorList>
    </citation>
    <scope>NUCLEOTIDE SEQUENCE [LARGE SCALE GENOMIC DNA]</scope>
    <source>
        <strain evidence="1 2">DSM 19073</strain>
    </source>
</reference>
<sequence length="158" mass="17172">MMENHTTADAMEAAALPRCAELRADGLDHAVPVPEAIAKKQKQLSPAEWAYQRVILYLKAFEESLDAEHEAAMGFTGVAGGLMRIEGIGFHAPDIVTFSGTDENGLRTQSIQHVSQLNVVLRAIPRAPDQPEPQRIGFRLARALEESENADDVAAPDT</sequence>